<keyword evidence="1" id="KW-0521">NADP</keyword>
<dbReference type="InterPro" id="IPR036291">
    <property type="entry name" value="NAD(P)-bd_dom_sf"/>
</dbReference>
<dbReference type="SUPFAM" id="SSF51735">
    <property type="entry name" value="NAD(P)-binding Rossmann-fold domains"/>
    <property type="match status" value="1"/>
</dbReference>
<sequence length="304" mass="33496">MSSQQPTVLVIGGSGRTGQSVIDGLLESGQYNIAALTRPSSASKPAVNALRVRGVEIRIGDCTADPPAKLAEHLQGIDVLLSAINTESTLEQKPIFKAAVVAGVKRIIPCDFETPGAKGVRDVHDMKLEVREYIQKLTAESGGRSAYTFIDIGWVYYTSDDKPVLLTDVHHIGPWAARIVGDPRTVSQYVIVWEDELTLRDSREIAEAASGEAQALRERRVTLDKHTLLKRMVEGKVQYAETKECAPLAAWWISEYIFSVHFLGENSLENAKKLGALDAKQLYPNIVQTPFKEYVKKFYVQGAA</sequence>
<name>S8DX99_FOMSC</name>
<protein>
    <submittedName>
        <fullName evidence="4">NAD-binding protein</fullName>
    </submittedName>
</protein>
<dbReference type="OrthoDB" id="2798875at2759"/>
<dbReference type="Gene3D" id="3.40.50.720">
    <property type="entry name" value="NAD(P)-binding Rossmann-like Domain"/>
    <property type="match status" value="1"/>
</dbReference>
<keyword evidence="2" id="KW-0560">Oxidoreductase</keyword>
<feature type="domain" description="NmrA-like" evidence="3">
    <location>
        <begin position="6"/>
        <end position="187"/>
    </location>
</feature>
<dbReference type="STRING" id="743788.S8DX99"/>
<dbReference type="PANTHER" id="PTHR47706:SF11">
    <property type="entry name" value="ISOFLAVONE REDUCTASE FAMILY PROTEIN (AFU_ORTHOLOGUE AFUA_1G12510)"/>
    <property type="match status" value="1"/>
</dbReference>
<organism evidence="4 5">
    <name type="scientific">Fomitopsis schrenkii</name>
    <name type="common">Brown rot fungus</name>
    <dbReference type="NCBI Taxonomy" id="2126942"/>
    <lineage>
        <taxon>Eukaryota</taxon>
        <taxon>Fungi</taxon>
        <taxon>Dikarya</taxon>
        <taxon>Basidiomycota</taxon>
        <taxon>Agaricomycotina</taxon>
        <taxon>Agaricomycetes</taxon>
        <taxon>Polyporales</taxon>
        <taxon>Fomitopsis</taxon>
    </lineage>
</organism>
<dbReference type="Pfam" id="PF05368">
    <property type="entry name" value="NmrA"/>
    <property type="match status" value="1"/>
</dbReference>
<proteinExistence type="predicted"/>
<dbReference type="HOGENOM" id="CLU_044876_6_0_1"/>
<dbReference type="GO" id="GO:0016491">
    <property type="term" value="F:oxidoreductase activity"/>
    <property type="evidence" value="ECO:0007669"/>
    <property type="project" value="UniProtKB-KW"/>
</dbReference>
<dbReference type="Proteomes" id="UP000015241">
    <property type="component" value="Unassembled WGS sequence"/>
</dbReference>
<evidence type="ECO:0000313" key="5">
    <source>
        <dbReference type="Proteomes" id="UP000015241"/>
    </source>
</evidence>
<dbReference type="InterPro" id="IPR051609">
    <property type="entry name" value="NmrA/Isoflavone_reductase-like"/>
</dbReference>
<evidence type="ECO:0000256" key="2">
    <source>
        <dbReference type="ARBA" id="ARBA00023002"/>
    </source>
</evidence>
<evidence type="ECO:0000256" key="1">
    <source>
        <dbReference type="ARBA" id="ARBA00022857"/>
    </source>
</evidence>
<gene>
    <name evidence="4" type="ORF">FOMPIDRAFT_127465</name>
</gene>
<keyword evidence="5" id="KW-1185">Reference proteome</keyword>
<evidence type="ECO:0000259" key="3">
    <source>
        <dbReference type="Pfam" id="PF05368"/>
    </source>
</evidence>
<accession>S8DX99</accession>
<dbReference type="EMBL" id="KE504201">
    <property type="protein sequence ID" value="EPS95753.1"/>
    <property type="molecule type" value="Genomic_DNA"/>
</dbReference>
<evidence type="ECO:0000313" key="4">
    <source>
        <dbReference type="EMBL" id="EPS95753.1"/>
    </source>
</evidence>
<dbReference type="PANTHER" id="PTHR47706">
    <property type="entry name" value="NMRA-LIKE FAMILY PROTEIN"/>
    <property type="match status" value="1"/>
</dbReference>
<dbReference type="InterPro" id="IPR008030">
    <property type="entry name" value="NmrA-like"/>
</dbReference>
<reference evidence="4 5" key="1">
    <citation type="journal article" date="2012" name="Science">
        <title>The Paleozoic origin of enzymatic lignin decomposition reconstructed from 31 fungal genomes.</title>
        <authorList>
            <person name="Floudas D."/>
            <person name="Binder M."/>
            <person name="Riley R."/>
            <person name="Barry K."/>
            <person name="Blanchette R.A."/>
            <person name="Henrissat B."/>
            <person name="Martinez A.T."/>
            <person name="Otillar R."/>
            <person name="Spatafora J.W."/>
            <person name="Yadav J.S."/>
            <person name="Aerts A."/>
            <person name="Benoit I."/>
            <person name="Boyd A."/>
            <person name="Carlson A."/>
            <person name="Copeland A."/>
            <person name="Coutinho P.M."/>
            <person name="de Vries R.P."/>
            <person name="Ferreira P."/>
            <person name="Findley K."/>
            <person name="Foster B."/>
            <person name="Gaskell J."/>
            <person name="Glotzer D."/>
            <person name="Gorecki P."/>
            <person name="Heitman J."/>
            <person name="Hesse C."/>
            <person name="Hori C."/>
            <person name="Igarashi K."/>
            <person name="Jurgens J.A."/>
            <person name="Kallen N."/>
            <person name="Kersten P."/>
            <person name="Kohler A."/>
            <person name="Kuees U."/>
            <person name="Kumar T.K.A."/>
            <person name="Kuo A."/>
            <person name="LaButti K."/>
            <person name="Larrondo L.F."/>
            <person name="Lindquist E."/>
            <person name="Ling A."/>
            <person name="Lombard V."/>
            <person name="Lucas S."/>
            <person name="Lundell T."/>
            <person name="Martin R."/>
            <person name="McLaughlin D.J."/>
            <person name="Morgenstern I."/>
            <person name="Morin E."/>
            <person name="Murat C."/>
            <person name="Nagy L.G."/>
            <person name="Nolan M."/>
            <person name="Ohm R.A."/>
            <person name="Patyshakuliyeva A."/>
            <person name="Rokas A."/>
            <person name="Ruiz-Duenas F.J."/>
            <person name="Sabat G."/>
            <person name="Salamov A."/>
            <person name="Samejima M."/>
            <person name="Schmutz J."/>
            <person name="Slot J.C."/>
            <person name="St John F."/>
            <person name="Stenlid J."/>
            <person name="Sun H."/>
            <person name="Sun S."/>
            <person name="Syed K."/>
            <person name="Tsang A."/>
            <person name="Wiebenga A."/>
            <person name="Young D."/>
            <person name="Pisabarro A."/>
            <person name="Eastwood D.C."/>
            <person name="Martin F."/>
            <person name="Cullen D."/>
            <person name="Grigoriev I.V."/>
            <person name="Hibbett D.S."/>
        </authorList>
    </citation>
    <scope>NUCLEOTIDE SEQUENCE</scope>
    <source>
        <strain evidence="5">FP-58527</strain>
    </source>
</reference>
<dbReference type="InParanoid" id="S8DX99"/>
<dbReference type="AlphaFoldDB" id="S8DX99"/>
<dbReference type="eggNOG" id="ENOG502QPMY">
    <property type="taxonomic scope" value="Eukaryota"/>
</dbReference>